<keyword evidence="1 2" id="KW-0802">TPR repeat</keyword>
<organism evidence="4 5">
    <name type="scientific">Cyphomyrmex costatus</name>
    <dbReference type="NCBI Taxonomy" id="456900"/>
    <lineage>
        <taxon>Eukaryota</taxon>
        <taxon>Metazoa</taxon>
        <taxon>Ecdysozoa</taxon>
        <taxon>Arthropoda</taxon>
        <taxon>Hexapoda</taxon>
        <taxon>Insecta</taxon>
        <taxon>Pterygota</taxon>
        <taxon>Neoptera</taxon>
        <taxon>Endopterygota</taxon>
        <taxon>Hymenoptera</taxon>
        <taxon>Apocrita</taxon>
        <taxon>Aculeata</taxon>
        <taxon>Formicoidea</taxon>
        <taxon>Formicidae</taxon>
        <taxon>Myrmicinae</taxon>
        <taxon>Cyphomyrmex</taxon>
    </lineage>
</organism>
<dbReference type="InterPro" id="IPR019734">
    <property type="entry name" value="TPR_rpt"/>
</dbReference>
<evidence type="ECO:0000256" key="1">
    <source>
        <dbReference type="ARBA" id="ARBA00022803"/>
    </source>
</evidence>
<evidence type="ECO:0000256" key="2">
    <source>
        <dbReference type="PROSITE-ProRule" id="PRU00339"/>
    </source>
</evidence>
<evidence type="ECO:0000313" key="4">
    <source>
        <dbReference type="EMBL" id="KYN01343.1"/>
    </source>
</evidence>
<dbReference type="PANTHER" id="PTHR12558:SF10">
    <property type="entry name" value="CELL DIVISION CYCLE PROTEIN 23 HOMOLOG"/>
    <property type="match status" value="1"/>
</dbReference>
<keyword evidence="5" id="KW-1185">Reference proteome</keyword>
<dbReference type="KEGG" id="ccoa:108775216"/>
<reference evidence="4 5" key="1">
    <citation type="submission" date="2016-03" db="EMBL/GenBank/DDBJ databases">
        <title>Cyphomyrmex costatus WGS genome.</title>
        <authorList>
            <person name="Nygaard S."/>
            <person name="Hu H."/>
            <person name="Boomsma J."/>
            <person name="Zhang G."/>
        </authorList>
    </citation>
    <scope>NUCLEOTIDE SEQUENCE [LARGE SCALE GENOMIC DNA]</scope>
    <source>
        <strain evidence="4">MS0001</strain>
        <tissue evidence="4">Whole body</tissue>
    </source>
</reference>
<dbReference type="PROSITE" id="PS50005">
    <property type="entry name" value="TPR"/>
    <property type="match status" value="2"/>
</dbReference>
<dbReference type="InterPro" id="IPR011990">
    <property type="entry name" value="TPR-like_helical_dom_sf"/>
</dbReference>
<dbReference type="InterPro" id="IPR038645">
    <property type="entry name" value="TTC5_OB_sf"/>
</dbReference>
<name>A0A195CKV9_9HYME</name>
<dbReference type="PANTHER" id="PTHR12558">
    <property type="entry name" value="CELL DIVISION CYCLE 16,23,27"/>
    <property type="match status" value="1"/>
</dbReference>
<dbReference type="STRING" id="456900.A0A195CKV9"/>
<proteinExistence type="predicted"/>
<feature type="domain" description="Tetratricopeptide repeat protein 5 OB fold" evidence="3">
    <location>
        <begin position="329"/>
        <end position="441"/>
    </location>
</feature>
<dbReference type="Pfam" id="PF16669">
    <property type="entry name" value="TTC5_OB"/>
    <property type="match status" value="1"/>
</dbReference>
<evidence type="ECO:0000259" key="3">
    <source>
        <dbReference type="Pfam" id="PF16669"/>
    </source>
</evidence>
<accession>A0A195CKV9</accession>
<dbReference type="EMBL" id="KQ977622">
    <property type="protein sequence ID" value="KYN01343.1"/>
    <property type="molecule type" value="Genomic_DNA"/>
</dbReference>
<sequence length="452" mass="51568">MSAIIDDKVVAGAKSSNTIKEDPIVALTERVKALYLFRDRYFETHSIDEAIKKHTDVEKEMKDTLSKFDECKGYEIDGSRAKYYYLKGRALNVVDRFIPQAEELLSKAVKLEPKLIEAWNELGECYWKNDDIKQAKNCFVGALQHHRNKTSLRNLSMALRQEQAASVEERIKNIQQGVEYAKEAVSLDITDGISWIILGNAYLSSFFNIAQNPSTLRSCISAYVQAEKDIIAKSNSDLFFNKAVALKYQEEYNLALQSFENAIALDPLWETPRNKRDELLQYIKDIQNSINNNGYVKPKRLYQLMRALDVKHLGPYKDGAYTYGGKSIKLELIPLQELTLGLNMEKVVFGKVVCWIQDSDCVPFAFCLVDEQKTCIVVTVYNLAKDRGVTVGDSVGIPEPFVTHQKFSYMNNDFDFKSIRVETPVVLVVNGRKLGREQQVSPNLQCHFKKIH</sequence>
<dbReference type="Gene3D" id="2.40.50.550">
    <property type="match status" value="1"/>
</dbReference>
<dbReference type="SUPFAM" id="SSF48452">
    <property type="entry name" value="TPR-like"/>
    <property type="match status" value="1"/>
</dbReference>
<feature type="repeat" description="TPR" evidence="2">
    <location>
        <begin position="236"/>
        <end position="269"/>
    </location>
</feature>
<dbReference type="GO" id="GO:0051301">
    <property type="term" value="P:cell division"/>
    <property type="evidence" value="ECO:0007669"/>
    <property type="project" value="TreeGrafter"/>
</dbReference>
<dbReference type="InterPro" id="IPR032076">
    <property type="entry name" value="TTC5_OB"/>
</dbReference>
<gene>
    <name evidence="4" type="ORF">ALC62_07962</name>
</gene>
<dbReference type="OrthoDB" id="423589at2759"/>
<evidence type="ECO:0000313" key="5">
    <source>
        <dbReference type="Proteomes" id="UP000078542"/>
    </source>
</evidence>
<dbReference type="Pfam" id="PF13181">
    <property type="entry name" value="TPR_8"/>
    <property type="match status" value="2"/>
</dbReference>
<feature type="repeat" description="TPR" evidence="2">
    <location>
        <begin position="116"/>
        <end position="149"/>
    </location>
</feature>
<dbReference type="Gene3D" id="1.25.40.10">
    <property type="entry name" value="Tetratricopeptide repeat domain"/>
    <property type="match status" value="1"/>
</dbReference>
<dbReference type="Proteomes" id="UP000078542">
    <property type="component" value="Unassembled WGS sequence"/>
</dbReference>
<protein>
    <submittedName>
        <fullName evidence="4">Tetratricopeptide repeat protein 5</fullName>
    </submittedName>
</protein>
<dbReference type="GO" id="GO:0016567">
    <property type="term" value="P:protein ubiquitination"/>
    <property type="evidence" value="ECO:0007669"/>
    <property type="project" value="TreeGrafter"/>
</dbReference>
<dbReference type="GO" id="GO:0045842">
    <property type="term" value="P:positive regulation of mitotic metaphase/anaphase transition"/>
    <property type="evidence" value="ECO:0007669"/>
    <property type="project" value="TreeGrafter"/>
</dbReference>
<dbReference type="SMART" id="SM00028">
    <property type="entry name" value="TPR"/>
    <property type="match status" value="3"/>
</dbReference>
<dbReference type="AlphaFoldDB" id="A0A195CKV9"/>
<dbReference type="GO" id="GO:0031145">
    <property type="term" value="P:anaphase-promoting complex-dependent catabolic process"/>
    <property type="evidence" value="ECO:0007669"/>
    <property type="project" value="TreeGrafter"/>
</dbReference>
<dbReference type="GO" id="GO:0005680">
    <property type="term" value="C:anaphase-promoting complex"/>
    <property type="evidence" value="ECO:0007669"/>
    <property type="project" value="TreeGrafter"/>
</dbReference>